<reference evidence="3 4" key="1">
    <citation type="journal article" date="2019" name="Nat. Ecol. Evol.">
        <title>Megaphylogeny resolves global patterns of mushroom evolution.</title>
        <authorList>
            <person name="Varga T."/>
            <person name="Krizsan K."/>
            <person name="Foldi C."/>
            <person name="Dima B."/>
            <person name="Sanchez-Garcia M."/>
            <person name="Sanchez-Ramirez S."/>
            <person name="Szollosi G.J."/>
            <person name="Szarkandi J.G."/>
            <person name="Papp V."/>
            <person name="Albert L."/>
            <person name="Andreopoulos W."/>
            <person name="Angelini C."/>
            <person name="Antonin V."/>
            <person name="Barry K.W."/>
            <person name="Bougher N.L."/>
            <person name="Buchanan P."/>
            <person name="Buyck B."/>
            <person name="Bense V."/>
            <person name="Catcheside P."/>
            <person name="Chovatia M."/>
            <person name="Cooper J."/>
            <person name="Damon W."/>
            <person name="Desjardin D."/>
            <person name="Finy P."/>
            <person name="Geml J."/>
            <person name="Haridas S."/>
            <person name="Hughes K."/>
            <person name="Justo A."/>
            <person name="Karasinski D."/>
            <person name="Kautmanova I."/>
            <person name="Kiss B."/>
            <person name="Kocsube S."/>
            <person name="Kotiranta H."/>
            <person name="LaButti K.M."/>
            <person name="Lechner B.E."/>
            <person name="Liimatainen K."/>
            <person name="Lipzen A."/>
            <person name="Lukacs Z."/>
            <person name="Mihaltcheva S."/>
            <person name="Morgado L.N."/>
            <person name="Niskanen T."/>
            <person name="Noordeloos M.E."/>
            <person name="Ohm R.A."/>
            <person name="Ortiz-Santana B."/>
            <person name="Ovrebo C."/>
            <person name="Racz N."/>
            <person name="Riley R."/>
            <person name="Savchenko A."/>
            <person name="Shiryaev A."/>
            <person name="Soop K."/>
            <person name="Spirin V."/>
            <person name="Szebenyi C."/>
            <person name="Tomsovsky M."/>
            <person name="Tulloss R.E."/>
            <person name="Uehling J."/>
            <person name="Grigoriev I.V."/>
            <person name="Vagvolgyi C."/>
            <person name="Papp T."/>
            <person name="Martin F.M."/>
            <person name="Miettinen O."/>
            <person name="Hibbett D.S."/>
            <person name="Nagy L.G."/>
        </authorList>
    </citation>
    <scope>NUCLEOTIDE SEQUENCE [LARGE SCALE GENOMIC DNA]</scope>
    <source>
        <strain evidence="3 4">CBS 962.96</strain>
    </source>
</reference>
<protein>
    <recommendedName>
        <fullName evidence="5">Mid2 domain-containing protein</fullName>
    </recommendedName>
</protein>
<feature type="region of interest" description="Disordered" evidence="1">
    <location>
        <begin position="131"/>
        <end position="184"/>
    </location>
</feature>
<sequence>MVISSPPVTSPVTTSESSSTSTSTSSTSTSSSSPRASTSTTLSYSSSNMENSAKTKKPAIDSSASSSSSSSEASPTSDNAFLSGGHSKPKLAIILGPVLGGITILLALGALLYRMKRKRTIIITPRSEHENKAPLDENSSLTPSRQESFQETSQLLGPYRFLPEPQTSSSSPHNVPANEASVSSLLVNQNVQNNMGGIHPSQDMVLMPVRRRENA</sequence>
<gene>
    <name evidence="3" type="ORF">K435DRAFT_359138</name>
</gene>
<proteinExistence type="predicted"/>
<keyword evidence="2" id="KW-0812">Transmembrane</keyword>
<organism evidence="3 4">
    <name type="scientific">Dendrothele bispora (strain CBS 962.96)</name>
    <dbReference type="NCBI Taxonomy" id="1314807"/>
    <lineage>
        <taxon>Eukaryota</taxon>
        <taxon>Fungi</taxon>
        <taxon>Dikarya</taxon>
        <taxon>Basidiomycota</taxon>
        <taxon>Agaricomycotina</taxon>
        <taxon>Agaricomycetes</taxon>
        <taxon>Agaricomycetidae</taxon>
        <taxon>Agaricales</taxon>
        <taxon>Agaricales incertae sedis</taxon>
        <taxon>Dendrothele</taxon>
    </lineage>
</organism>
<evidence type="ECO:0000313" key="3">
    <source>
        <dbReference type="EMBL" id="THU86841.1"/>
    </source>
</evidence>
<evidence type="ECO:0000256" key="1">
    <source>
        <dbReference type="SAM" id="MobiDB-lite"/>
    </source>
</evidence>
<feature type="transmembrane region" description="Helical" evidence="2">
    <location>
        <begin position="91"/>
        <end position="113"/>
    </location>
</feature>
<feature type="compositionally biased region" description="Polar residues" evidence="1">
    <location>
        <begin position="137"/>
        <end position="155"/>
    </location>
</feature>
<name>A0A4S8LDL5_DENBC</name>
<keyword evidence="2" id="KW-1133">Transmembrane helix</keyword>
<evidence type="ECO:0000313" key="4">
    <source>
        <dbReference type="Proteomes" id="UP000297245"/>
    </source>
</evidence>
<evidence type="ECO:0000256" key="2">
    <source>
        <dbReference type="SAM" id="Phobius"/>
    </source>
</evidence>
<keyword evidence="2" id="KW-0472">Membrane</keyword>
<dbReference type="AlphaFoldDB" id="A0A4S8LDL5"/>
<feature type="region of interest" description="Disordered" evidence="1">
    <location>
        <begin position="1"/>
        <end position="81"/>
    </location>
</feature>
<feature type="compositionally biased region" description="Low complexity" evidence="1">
    <location>
        <begin position="62"/>
        <end position="74"/>
    </location>
</feature>
<evidence type="ECO:0008006" key="5">
    <source>
        <dbReference type="Google" id="ProtNLM"/>
    </source>
</evidence>
<feature type="compositionally biased region" description="Low complexity" evidence="1">
    <location>
        <begin position="1"/>
        <end position="47"/>
    </location>
</feature>
<accession>A0A4S8LDL5</accession>
<keyword evidence="4" id="KW-1185">Reference proteome</keyword>
<dbReference type="Proteomes" id="UP000297245">
    <property type="component" value="Unassembled WGS sequence"/>
</dbReference>
<dbReference type="EMBL" id="ML179477">
    <property type="protein sequence ID" value="THU86841.1"/>
    <property type="molecule type" value="Genomic_DNA"/>
</dbReference>